<reference evidence="1" key="1">
    <citation type="submission" date="2016-10" db="EMBL/GenBank/DDBJ databases">
        <authorList>
            <person name="de Groot N.N."/>
        </authorList>
    </citation>
    <scope>NUCLEOTIDE SEQUENCE</scope>
</reference>
<gene>
    <name evidence="1" type="ORF">MNB_SV-12-575</name>
</gene>
<accession>A0A1W1BQ34</accession>
<name>A0A1W1BQ34_9ZZZZ</name>
<dbReference type="EMBL" id="FPHE01000065">
    <property type="protein sequence ID" value="SFV55680.1"/>
    <property type="molecule type" value="Genomic_DNA"/>
</dbReference>
<evidence type="ECO:0000313" key="1">
    <source>
        <dbReference type="EMBL" id="SFV55680.1"/>
    </source>
</evidence>
<sequence length="127" mass="14337">MQLFKKKTILLSILISAILLNGCTTHQTISTSESHLYNGDFGVVADPQLDATIEQEFLTQNRPAEIDYSKLDPTLSTELIPDPDAVTLENYVEPEPIITYKYMQSPIFYTEDELPENKLITGNAIMR</sequence>
<organism evidence="1">
    <name type="scientific">hydrothermal vent metagenome</name>
    <dbReference type="NCBI Taxonomy" id="652676"/>
    <lineage>
        <taxon>unclassified sequences</taxon>
        <taxon>metagenomes</taxon>
        <taxon>ecological metagenomes</taxon>
    </lineage>
</organism>
<proteinExistence type="predicted"/>
<dbReference type="AlphaFoldDB" id="A0A1W1BQ34"/>
<protein>
    <submittedName>
        <fullName evidence="1">Uncharacterized protein</fullName>
    </submittedName>
</protein>